<evidence type="ECO:0000256" key="1">
    <source>
        <dbReference type="ARBA" id="ARBA00011073"/>
    </source>
</evidence>
<comment type="similarity">
    <text evidence="1 5">Belongs to the peptidase S8 family.</text>
</comment>
<dbReference type="PANTHER" id="PTHR43806">
    <property type="entry name" value="PEPTIDASE S8"/>
    <property type="match status" value="1"/>
</dbReference>
<name>A0ABS5KZN2_9ACTN</name>
<dbReference type="RefSeq" id="WP_212016015.1">
    <property type="nucleotide sequence ID" value="NZ_JAAFYZ010000140.1"/>
</dbReference>
<proteinExistence type="inferred from homology"/>
<dbReference type="InterPro" id="IPR023828">
    <property type="entry name" value="Peptidase_S8_Ser-AS"/>
</dbReference>
<feature type="active site" description="Charge relay system" evidence="5">
    <location>
        <position position="288"/>
    </location>
</feature>
<dbReference type="EMBL" id="JAAFYZ010000140">
    <property type="protein sequence ID" value="MBS2551455.1"/>
    <property type="molecule type" value="Genomic_DNA"/>
</dbReference>
<dbReference type="PROSITE" id="PS51892">
    <property type="entry name" value="SUBTILASE"/>
    <property type="match status" value="1"/>
</dbReference>
<dbReference type="InterPro" id="IPR000209">
    <property type="entry name" value="Peptidase_S8/S53_dom"/>
</dbReference>
<dbReference type="PRINTS" id="PR00723">
    <property type="entry name" value="SUBTILISIN"/>
</dbReference>
<feature type="region of interest" description="Disordered" evidence="6">
    <location>
        <begin position="410"/>
        <end position="438"/>
    </location>
</feature>
<reference evidence="9 10" key="1">
    <citation type="submission" date="2020-02" db="EMBL/GenBank/DDBJ databases">
        <title>Acidophilic actinobacteria isolated from forest soil.</title>
        <authorList>
            <person name="Golinska P."/>
        </authorList>
    </citation>
    <scope>NUCLEOTIDE SEQUENCE [LARGE SCALE GENOMIC DNA]</scope>
    <source>
        <strain evidence="9 10">NL8</strain>
    </source>
</reference>
<comment type="caution">
    <text evidence="9">The sequence shown here is derived from an EMBL/GenBank/DDBJ whole genome shotgun (WGS) entry which is preliminary data.</text>
</comment>
<feature type="compositionally biased region" description="Low complexity" evidence="6">
    <location>
        <begin position="410"/>
        <end position="419"/>
    </location>
</feature>
<keyword evidence="7" id="KW-1133">Transmembrane helix</keyword>
<organism evidence="9 10">
    <name type="scientific">Catenulispora pinistramenti</name>
    <dbReference type="NCBI Taxonomy" id="2705254"/>
    <lineage>
        <taxon>Bacteria</taxon>
        <taxon>Bacillati</taxon>
        <taxon>Actinomycetota</taxon>
        <taxon>Actinomycetes</taxon>
        <taxon>Catenulisporales</taxon>
        <taxon>Catenulisporaceae</taxon>
        <taxon>Catenulispora</taxon>
    </lineage>
</organism>
<dbReference type="SUPFAM" id="SSF52743">
    <property type="entry name" value="Subtilisin-like"/>
    <property type="match status" value="1"/>
</dbReference>
<dbReference type="Pfam" id="PF00082">
    <property type="entry name" value="Peptidase_S8"/>
    <property type="match status" value="1"/>
</dbReference>
<feature type="active site" description="Charge relay system" evidence="5">
    <location>
        <position position="124"/>
    </location>
</feature>
<protein>
    <submittedName>
        <fullName evidence="9">S8 family serine peptidase</fullName>
    </submittedName>
</protein>
<evidence type="ECO:0000256" key="3">
    <source>
        <dbReference type="ARBA" id="ARBA00022801"/>
    </source>
</evidence>
<dbReference type="InterPro" id="IPR022398">
    <property type="entry name" value="Peptidase_S8_His-AS"/>
</dbReference>
<gene>
    <name evidence="9" type="ORF">KGQ19_31765</name>
</gene>
<feature type="compositionally biased region" description="Basic and acidic residues" evidence="6">
    <location>
        <begin position="420"/>
        <end position="438"/>
    </location>
</feature>
<dbReference type="InterPro" id="IPR050131">
    <property type="entry name" value="Peptidase_S8_subtilisin-like"/>
</dbReference>
<feature type="domain" description="Peptidase S8/S53" evidence="8">
    <location>
        <begin position="79"/>
        <end position="336"/>
    </location>
</feature>
<evidence type="ECO:0000313" key="10">
    <source>
        <dbReference type="Proteomes" id="UP000730482"/>
    </source>
</evidence>
<dbReference type="Gene3D" id="3.40.50.200">
    <property type="entry name" value="Peptidase S8/S53 domain"/>
    <property type="match status" value="1"/>
</dbReference>
<dbReference type="PANTHER" id="PTHR43806:SF11">
    <property type="entry name" value="CEREVISIN-RELATED"/>
    <property type="match status" value="1"/>
</dbReference>
<sequence length="438" mass="43273">MNRRAPHGGGARALAAGGAVAALVAGLVVAPIGGAPTAAADTCQPSVTAVPQTAAVPWAQTALRYGDLAPYVAPAASGARIKVAVVDSGIDVSAPQLAGAVDVQDSVSLVNPATYPPTADALGHGTMVAGIIAARARAGVAVVGMAPSVVSLLSIRTYQVCESEDAPIAAGILQAVQRGAKIINVSAGSPTDTPDMASAVRTAQAAGVLIVAAAGNLGAQQDGDPLQYPAAYPGVIAVAAVGSDRTAAPYSEHGADIGLAAPGGTSDAPLLGVGPAADGTLASGMGTSFAAPYVTAAAALVWNRYPSLTAAQVRQRLYETADRVAADAPDHSYGWGIVDPYAALTSVAAPAPATSAPPVPAAPLTFPVVSQRPDLTGRTLAVGGGGLLSAGGVAGVAWLARRRKRDARLTAARSALTASERTDPGTTDEIRGERRHVG</sequence>
<accession>A0ABS5KZN2</accession>
<keyword evidence="7" id="KW-0812">Transmembrane</keyword>
<dbReference type="Proteomes" id="UP000730482">
    <property type="component" value="Unassembled WGS sequence"/>
</dbReference>
<evidence type="ECO:0000256" key="2">
    <source>
        <dbReference type="ARBA" id="ARBA00022670"/>
    </source>
</evidence>
<evidence type="ECO:0000256" key="7">
    <source>
        <dbReference type="SAM" id="Phobius"/>
    </source>
</evidence>
<keyword evidence="3 5" id="KW-0378">Hydrolase</keyword>
<keyword evidence="7" id="KW-0472">Membrane</keyword>
<evidence type="ECO:0000256" key="4">
    <source>
        <dbReference type="ARBA" id="ARBA00022825"/>
    </source>
</evidence>
<dbReference type="InterPro" id="IPR015500">
    <property type="entry name" value="Peptidase_S8_subtilisin-rel"/>
</dbReference>
<evidence type="ECO:0000256" key="5">
    <source>
        <dbReference type="PROSITE-ProRule" id="PRU01240"/>
    </source>
</evidence>
<dbReference type="InterPro" id="IPR036852">
    <property type="entry name" value="Peptidase_S8/S53_dom_sf"/>
</dbReference>
<keyword evidence="2 5" id="KW-0645">Protease</keyword>
<dbReference type="PROSITE" id="PS00137">
    <property type="entry name" value="SUBTILASE_HIS"/>
    <property type="match status" value="1"/>
</dbReference>
<evidence type="ECO:0000259" key="8">
    <source>
        <dbReference type="Pfam" id="PF00082"/>
    </source>
</evidence>
<evidence type="ECO:0000256" key="6">
    <source>
        <dbReference type="SAM" id="MobiDB-lite"/>
    </source>
</evidence>
<dbReference type="PROSITE" id="PS00138">
    <property type="entry name" value="SUBTILASE_SER"/>
    <property type="match status" value="1"/>
</dbReference>
<evidence type="ECO:0000313" key="9">
    <source>
        <dbReference type="EMBL" id="MBS2551455.1"/>
    </source>
</evidence>
<keyword evidence="10" id="KW-1185">Reference proteome</keyword>
<feature type="transmembrane region" description="Helical" evidence="7">
    <location>
        <begin position="380"/>
        <end position="400"/>
    </location>
</feature>
<feature type="active site" description="Charge relay system" evidence="5">
    <location>
        <position position="87"/>
    </location>
</feature>
<keyword evidence="4 5" id="KW-0720">Serine protease</keyword>